<protein>
    <submittedName>
        <fullName evidence="1">Uncharacterized protein</fullName>
    </submittedName>
</protein>
<dbReference type="OrthoDB" id="4064682at2759"/>
<dbReference type="EMBL" id="SELW01000385">
    <property type="protein sequence ID" value="TID28594.1"/>
    <property type="molecule type" value="Genomic_DNA"/>
</dbReference>
<proteinExistence type="predicted"/>
<accession>A0A4T0X1A8</accession>
<reference evidence="1 2" key="1">
    <citation type="journal article" date="2019" name="Front. Genet.">
        <title>Whole-Genome Sequencing of the Opportunistic Yeast Pathogen Candida inconspicua Uncovers Its Hybrid Origin.</title>
        <authorList>
            <person name="Mixao V."/>
            <person name="Hansen A.P."/>
            <person name="Saus E."/>
            <person name="Boekhout T."/>
            <person name="Lass-Florl C."/>
            <person name="Gabaldon T."/>
        </authorList>
    </citation>
    <scope>NUCLEOTIDE SEQUENCE [LARGE SCALE GENOMIC DNA]</scope>
    <source>
        <strain evidence="1 2">CBS 180</strain>
    </source>
</reference>
<dbReference type="AlphaFoldDB" id="A0A4T0X1A8"/>
<comment type="caution">
    <text evidence="1">The sequence shown here is derived from an EMBL/GenBank/DDBJ whole genome shotgun (WGS) entry which is preliminary data.</text>
</comment>
<dbReference type="Proteomes" id="UP000307173">
    <property type="component" value="Unassembled WGS sequence"/>
</dbReference>
<gene>
    <name evidence="1" type="ORF">CANINC_002396</name>
</gene>
<sequence length="83" mass="9802">MREVTAVEFKEAINVLTDLMREQFDTECNSNVKSVNEKLLKIVDNMINLQPMFKQLVHFQSPYATFVDFLKVQRARYMEIINS</sequence>
<organism evidence="1 2">
    <name type="scientific">Pichia inconspicua</name>
    <dbReference type="NCBI Taxonomy" id="52247"/>
    <lineage>
        <taxon>Eukaryota</taxon>
        <taxon>Fungi</taxon>
        <taxon>Dikarya</taxon>
        <taxon>Ascomycota</taxon>
        <taxon>Saccharomycotina</taxon>
        <taxon>Pichiomycetes</taxon>
        <taxon>Pichiales</taxon>
        <taxon>Pichiaceae</taxon>
        <taxon>Pichia</taxon>
    </lineage>
</organism>
<keyword evidence="2" id="KW-1185">Reference proteome</keyword>
<evidence type="ECO:0000313" key="2">
    <source>
        <dbReference type="Proteomes" id="UP000307173"/>
    </source>
</evidence>
<name>A0A4T0X1A8_9ASCO</name>
<evidence type="ECO:0000313" key="1">
    <source>
        <dbReference type="EMBL" id="TID28594.1"/>
    </source>
</evidence>
<dbReference type="STRING" id="52247.A0A4T0X1A8"/>